<dbReference type="AlphaFoldDB" id="A0A1G9XL84"/>
<keyword evidence="3" id="KW-1185">Reference proteome</keyword>
<gene>
    <name evidence="2" type="ORF">SAMN04488137_2857</name>
</gene>
<reference evidence="3" key="1">
    <citation type="submission" date="2016-10" db="EMBL/GenBank/DDBJ databases">
        <authorList>
            <person name="Varghese N."/>
            <person name="Submissions S."/>
        </authorList>
    </citation>
    <scope>NUCLEOTIDE SEQUENCE [LARGE SCALE GENOMIC DNA]</scope>
    <source>
        <strain evidence="3">CGMCC 1.6854</strain>
    </source>
</reference>
<dbReference type="Pfam" id="PF00583">
    <property type="entry name" value="Acetyltransf_1"/>
    <property type="match status" value="1"/>
</dbReference>
<dbReference type="RefSeq" id="WP_090235466.1">
    <property type="nucleotide sequence ID" value="NZ_FNHW01000001.1"/>
</dbReference>
<dbReference type="EMBL" id="FNHW01000001">
    <property type="protein sequence ID" value="SDM97261.1"/>
    <property type="molecule type" value="Genomic_DNA"/>
</dbReference>
<keyword evidence="2" id="KW-0012">Acyltransferase</keyword>
<dbReference type="Proteomes" id="UP000199544">
    <property type="component" value="Unassembled WGS sequence"/>
</dbReference>
<proteinExistence type="predicted"/>
<evidence type="ECO:0000259" key="1">
    <source>
        <dbReference type="PROSITE" id="PS51186"/>
    </source>
</evidence>
<dbReference type="STRING" id="459525.SAMN04488137_2857"/>
<dbReference type="GO" id="GO:0016747">
    <property type="term" value="F:acyltransferase activity, transferring groups other than amino-acyl groups"/>
    <property type="evidence" value="ECO:0007669"/>
    <property type="project" value="InterPro"/>
</dbReference>
<keyword evidence="2" id="KW-0808">Transferase</keyword>
<feature type="domain" description="N-acetyltransferase" evidence="1">
    <location>
        <begin position="1"/>
        <end position="171"/>
    </location>
</feature>
<dbReference type="Gene3D" id="3.40.630.30">
    <property type="match status" value="1"/>
</dbReference>
<evidence type="ECO:0000313" key="3">
    <source>
        <dbReference type="Proteomes" id="UP000199544"/>
    </source>
</evidence>
<protein>
    <submittedName>
        <fullName evidence="2">L-amino acid N-acyltransferase YncA</fullName>
    </submittedName>
</protein>
<sequence length="172" mass="19753">MEIRKALPGDEEAIAFVHVDSWRTTYKGIVDEVYLKNMSVEDRKEMWKGIIEKPLPESYLYVASINQEIIGFCSGGPNRSGRYPYDGELYAIYILQEYQRRSIGTSLIRRLAQSHLDTGYHTMMVCVLQDNPCKIAYERWGGVLLGKEEIQIGDQELVEEVIGFDLARLLNL</sequence>
<accession>A0A1G9XL84</accession>
<dbReference type="CDD" id="cd04301">
    <property type="entry name" value="NAT_SF"/>
    <property type="match status" value="1"/>
</dbReference>
<dbReference type="SUPFAM" id="SSF55729">
    <property type="entry name" value="Acyl-CoA N-acyltransferases (Nat)"/>
    <property type="match status" value="1"/>
</dbReference>
<dbReference type="InterPro" id="IPR000182">
    <property type="entry name" value="GNAT_dom"/>
</dbReference>
<organism evidence="2 3">
    <name type="scientific">Fictibacillus solisalsi</name>
    <dbReference type="NCBI Taxonomy" id="459525"/>
    <lineage>
        <taxon>Bacteria</taxon>
        <taxon>Bacillati</taxon>
        <taxon>Bacillota</taxon>
        <taxon>Bacilli</taxon>
        <taxon>Bacillales</taxon>
        <taxon>Fictibacillaceae</taxon>
        <taxon>Fictibacillus</taxon>
    </lineage>
</organism>
<name>A0A1G9XL84_9BACL</name>
<dbReference type="InterPro" id="IPR016181">
    <property type="entry name" value="Acyl_CoA_acyltransferase"/>
</dbReference>
<evidence type="ECO:0000313" key="2">
    <source>
        <dbReference type="EMBL" id="SDM97261.1"/>
    </source>
</evidence>
<dbReference type="PROSITE" id="PS51186">
    <property type="entry name" value="GNAT"/>
    <property type="match status" value="1"/>
</dbReference>
<dbReference type="OrthoDB" id="5292888at2"/>